<dbReference type="Proteomes" id="UP000807504">
    <property type="component" value="Unassembled WGS sequence"/>
</dbReference>
<sequence>MSSDKNDGNGQGDRRESSEEDPQRSRHAPYDIRRFLRRRTGTGGRPRPARGAQREAPPIGFEEQRRTTREEVRAEPPVLGQLGPSASAVFQGPWVSDAPATESPPVVGATRTLQEILDQLPDPISAVPEQRPPLRGDSDLLQELLLRRFKLSAETFRLRFVQHQKRMESSWRDLAFELRSFLEEWLDGVNVKDFESLKDFMVVDQIKRRVGNEVREHFVDTWTKISSSSKLADLLDDYDGVRRSSKTGHIPGNDRKRTNGNFEKKNPVVHDKNAMNTDYKRPNSPRNWKQERSDRRQCFECGSSQHLRAQCPKLAKMKNFSRINRVTRRLVETTSEKSGSQRFPENVAENQTDEGTILTTQLKAPEKEITRISPLQKIPVKIEDNTFEGIVDTGAEITVIRQDIIDSCSKQGEGSIKIISAFGEEELAPLVTINVKINDGKHGNVPVTCAASKKLISDMLISSTTYEALCKKIEAHTLLPVINNVDSEQPVHEEPNQEDNEESPLEEKICFSKLQKDDSLKTAWAFGNSQQNGYSVEDGILLHSEWENLGKAHGIAMENAEKNQAEYARRYNLRAREKTFQVGEKVLILDSASSHKLLKKWIGPVSIVAFTRPHSVLVKMEDEDPSLGNRGFILEAQIPGCPRHNSNAANHWNFDTLDTESEQMTSHVETFGAESDQRQTSEMHESTFLYATMDGATRAAARQARINIRRCLEIEEEPEVRERLDIPRATFRRIIREMLGELNAELRIENDAIELMQYAGEDHIGQHFASASSLALQAGRVTVRREDFDLLASLQDAMGGRR</sequence>
<evidence type="ECO:0000256" key="3">
    <source>
        <dbReference type="SAM" id="MobiDB-lite"/>
    </source>
</evidence>
<protein>
    <recommendedName>
        <fullName evidence="8">CCHC-type domain-containing protein</fullName>
    </recommendedName>
</protein>
<feature type="region of interest" description="Disordered" evidence="3">
    <location>
        <begin position="243"/>
        <end position="292"/>
    </location>
</feature>
<keyword evidence="1" id="KW-0378">Hydrolase</keyword>
<accession>A0A8T0EAJ9</accession>
<dbReference type="SUPFAM" id="SSF47113">
    <property type="entry name" value="Histone-fold"/>
    <property type="match status" value="1"/>
</dbReference>
<dbReference type="InterPro" id="IPR007125">
    <property type="entry name" value="H2A/H2B/H3"/>
</dbReference>
<dbReference type="GO" id="GO:0008270">
    <property type="term" value="F:zinc ion binding"/>
    <property type="evidence" value="ECO:0007669"/>
    <property type="project" value="UniProtKB-KW"/>
</dbReference>
<dbReference type="InterPro" id="IPR001969">
    <property type="entry name" value="Aspartic_peptidase_AS"/>
</dbReference>
<evidence type="ECO:0000256" key="2">
    <source>
        <dbReference type="PROSITE-ProRule" id="PRU00047"/>
    </source>
</evidence>
<dbReference type="PANTHER" id="PTHR46888">
    <property type="entry name" value="ZINC KNUCKLE DOMAINCONTAINING PROTEIN-RELATED"/>
    <property type="match status" value="1"/>
</dbReference>
<reference evidence="6" key="2">
    <citation type="submission" date="2020-06" db="EMBL/GenBank/DDBJ databases">
        <authorList>
            <person name="Sheffer M."/>
        </authorList>
    </citation>
    <scope>NUCLEOTIDE SEQUENCE</scope>
</reference>
<feature type="compositionally biased region" description="Basic and acidic residues" evidence="3">
    <location>
        <begin position="1"/>
        <end position="34"/>
    </location>
</feature>
<dbReference type="Pfam" id="PF13650">
    <property type="entry name" value="Asp_protease_2"/>
    <property type="match status" value="1"/>
</dbReference>
<organism evidence="6 7">
    <name type="scientific">Argiope bruennichi</name>
    <name type="common">Wasp spider</name>
    <name type="synonym">Aranea bruennichi</name>
    <dbReference type="NCBI Taxonomy" id="94029"/>
    <lineage>
        <taxon>Eukaryota</taxon>
        <taxon>Metazoa</taxon>
        <taxon>Ecdysozoa</taxon>
        <taxon>Arthropoda</taxon>
        <taxon>Chelicerata</taxon>
        <taxon>Arachnida</taxon>
        <taxon>Araneae</taxon>
        <taxon>Araneomorphae</taxon>
        <taxon>Entelegynae</taxon>
        <taxon>Araneoidea</taxon>
        <taxon>Araneidae</taxon>
        <taxon>Argiope</taxon>
    </lineage>
</organism>
<dbReference type="SUPFAM" id="SSF47353">
    <property type="entry name" value="Retrovirus capsid dimerization domain-like"/>
    <property type="match status" value="1"/>
</dbReference>
<name>A0A8T0EAJ9_ARGBR</name>
<evidence type="ECO:0000313" key="6">
    <source>
        <dbReference type="EMBL" id="KAF8769797.1"/>
    </source>
</evidence>
<feature type="region of interest" description="Disordered" evidence="3">
    <location>
        <begin position="1"/>
        <end position="73"/>
    </location>
</feature>
<dbReference type="Gene3D" id="2.40.70.10">
    <property type="entry name" value="Acid Proteases"/>
    <property type="match status" value="1"/>
</dbReference>
<dbReference type="InterPro" id="IPR038269">
    <property type="entry name" value="SCAN_sf"/>
</dbReference>
<feature type="compositionally biased region" description="Low complexity" evidence="3">
    <location>
        <begin position="45"/>
        <end position="58"/>
    </location>
</feature>
<dbReference type="InterPro" id="IPR001878">
    <property type="entry name" value="Znf_CCHC"/>
</dbReference>
<dbReference type="PROSITE" id="PS00141">
    <property type="entry name" value="ASP_PROTEASE"/>
    <property type="match status" value="1"/>
</dbReference>
<dbReference type="AlphaFoldDB" id="A0A8T0EAJ9"/>
<feature type="domain" description="CCHC-type" evidence="4">
    <location>
        <begin position="298"/>
        <end position="313"/>
    </location>
</feature>
<dbReference type="PANTHER" id="PTHR46888:SF1">
    <property type="entry name" value="RIBONUCLEASE H"/>
    <property type="match status" value="1"/>
</dbReference>
<feature type="compositionally biased region" description="Basic and acidic residues" evidence="3">
    <location>
        <begin position="62"/>
        <end position="73"/>
    </location>
</feature>
<dbReference type="SUPFAM" id="SSF50630">
    <property type="entry name" value="Acid proteases"/>
    <property type="match status" value="1"/>
</dbReference>
<keyword evidence="2" id="KW-0862">Zinc</keyword>
<dbReference type="GO" id="GO:0006508">
    <property type="term" value="P:proteolysis"/>
    <property type="evidence" value="ECO:0007669"/>
    <property type="project" value="InterPro"/>
</dbReference>
<keyword evidence="7" id="KW-1185">Reference proteome</keyword>
<dbReference type="GO" id="GO:0046982">
    <property type="term" value="F:protein heterodimerization activity"/>
    <property type="evidence" value="ECO:0007669"/>
    <property type="project" value="InterPro"/>
</dbReference>
<dbReference type="EMBL" id="JABXBU010002228">
    <property type="protein sequence ID" value="KAF8769797.1"/>
    <property type="molecule type" value="Genomic_DNA"/>
</dbReference>
<evidence type="ECO:0000259" key="5">
    <source>
        <dbReference type="PROSITE" id="PS50175"/>
    </source>
</evidence>
<dbReference type="Gene3D" id="1.10.20.10">
    <property type="entry name" value="Histone, subunit A"/>
    <property type="match status" value="1"/>
</dbReference>
<feature type="compositionally biased region" description="Basic and acidic residues" evidence="3">
    <location>
        <begin position="252"/>
        <end position="281"/>
    </location>
</feature>
<evidence type="ECO:0000256" key="1">
    <source>
        <dbReference type="ARBA" id="ARBA00022801"/>
    </source>
</evidence>
<keyword evidence="2" id="KW-0479">Metal-binding</keyword>
<dbReference type="InterPro" id="IPR009072">
    <property type="entry name" value="Histone-fold"/>
</dbReference>
<reference evidence="6" key="1">
    <citation type="journal article" date="2020" name="bioRxiv">
        <title>Chromosome-level reference genome of the European wasp spider Argiope bruennichi: a resource for studies on range expansion and evolutionary adaptation.</title>
        <authorList>
            <person name="Sheffer M.M."/>
            <person name="Hoppe A."/>
            <person name="Krehenwinkel H."/>
            <person name="Uhl G."/>
            <person name="Kuss A.W."/>
            <person name="Jensen L."/>
            <person name="Jensen C."/>
            <person name="Gillespie R.G."/>
            <person name="Hoff K.J."/>
            <person name="Prost S."/>
        </authorList>
    </citation>
    <scope>NUCLEOTIDE SEQUENCE</scope>
</reference>
<dbReference type="InterPro" id="IPR021109">
    <property type="entry name" value="Peptidase_aspartic_dom_sf"/>
</dbReference>
<evidence type="ECO:0000259" key="4">
    <source>
        <dbReference type="PROSITE" id="PS50158"/>
    </source>
</evidence>
<gene>
    <name evidence="6" type="ORF">HNY73_017406</name>
</gene>
<dbReference type="Pfam" id="PF00125">
    <property type="entry name" value="Histone"/>
    <property type="match status" value="1"/>
</dbReference>
<evidence type="ECO:0008006" key="8">
    <source>
        <dbReference type="Google" id="ProtNLM"/>
    </source>
</evidence>
<dbReference type="PROSITE" id="PS50158">
    <property type="entry name" value="ZF_CCHC"/>
    <property type="match status" value="1"/>
</dbReference>
<keyword evidence="2" id="KW-0863">Zinc-finger</keyword>
<dbReference type="GO" id="GO:0003677">
    <property type="term" value="F:DNA binding"/>
    <property type="evidence" value="ECO:0007669"/>
    <property type="project" value="InterPro"/>
</dbReference>
<dbReference type="InterPro" id="IPR001995">
    <property type="entry name" value="Peptidase_A2_cat"/>
</dbReference>
<dbReference type="GO" id="GO:0004190">
    <property type="term" value="F:aspartic-type endopeptidase activity"/>
    <property type="evidence" value="ECO:0007669"/>
    <property type="project" value="InterPro"/>
</dbReference>
<proteinExistence type="predicted"/>
<dbReference type="PROSITE" id="PS50175">
    <property type="entry name" value="ASP_PROT_RETROV"/>
    <property type="match status" value="1"/>
</dbReference>
<comment type="caution">
    <text evidence="6">The sequence shown here is derived from an EMBL/GenBank/DDBJ whole genome shotgun (WGS) entry which is preliminary data.</text>
</comment>
<evidence type="ECO:0000313" key="7">
    <source>
        <dbReference type="Proteomes" id="UP000807504"/>
    </source>
</evidence>
<dbReference type="Gene3D" id="1.10.4020.10">
    <property type="entry name" value="DNA breaking-rejoining enzymes"/>
    <property type="match status" value="1"/>
</dbReference>
<feature type="domain" description="Peptidase A2" evidence="5">
    <location>
        <begin position="387"/>
        <end position="402"/>
    </location>
</feature>